<dbReference type="AlphaFoldDB" id="A0A1X1TPN8"/>
<keyword evidence="5 8" id="KW-1133">Transmembrane helix</keyword>
<sequence>MRTEEMSGAVPASPLTVWVGPTRYDFRPGNRDIIVGFGSQCDIPLDSPGAPASLARPVLALRFTGTHWVAIDQSPDGIFVDGARVSMIDIRDGQAITVGDPRRGPRLILGVGPAVAPPAPDKHAPTQRTTQRMRLPTQPLPPPPPPAPPTTPIPAPARERPESSRLIEQMSTTKLPAVHPPPAEANTTSRLPLKPGARTAGVTAYALGLTADGQQLLTDVSFIARPGTLTAVIGPSPVRNSELLGLLAGTRRPVSGTVTVDEHDVHAEPELMRTRIGIVSHDDRAHPNLTVERALGYAARLRLPPDTPAEHRNRVVDQVLDELGLTELRGTRIGKLAPEMRRLASMAVELITRPTLLVVEDPSAGLDATQEQQVLAMLRRQADLGCVVVVALTSQPSLTQLAMCDQVLLLTPVGKLAFAGPPAQIESAAGAGDWPQIIARVSAGPPADPPKVAEPAPPPAGLSMQQQIRVVAARQLRLLWANPGYFLFLVLLPFALAGLTLLIPGHSGLDRAAANSASPHEAVEILAALNIAAVLLGTSLTIGDLVGQRRIFLREQAVGLTTWAYVSAKLVVFGAVAAVQAGILTAMVIGVKGGPAHRAVLLHNPDVELYLAVAATAVVSAIVGLALSSLGNSLREVLPLVVPVVLASLLFDGGLVPLVGTWGFDQISWFVPAQWGFAASGSTVDLHRVDTLATNALVWTHYSGWWVFDMVMLCAFGALAAGFVLFRLRSRATYNA</sequence>
<dbReference type="PROSITE" id="PS50893">
    <property type="entry name" value="ABC_TRANSPORTER_2"/>
    <property type="match status" value="1"/>
</dbReference>
<dbReference type="SUPFAM" id="SSF52540">
    <property type="entry name" value="P-loop containing nucleoside triphosphate hydrolases"/>
    <property type="match status" value="1"/>
</dbReference>
<dbReference type="RefSeq" id="WP_085231317.1">
    <property type="nucleotide sequence ID" value="NZ_AP022613.1"/>
</dbReference>
<dbReference type="InterPro" id="IPR008984">
    <property type="entry name" value="SMAD_FHA_dom_sf"/>
</dbReference>
<feature type="region of interest" description="Disordered" evidence="7">
    <location>
        <begin position="111"/>
        <end position="163"/>
    </location>
</feature>
<evidence type="ECO:0000256" key="3">
    <source>
        <dbReference type="ARBA" id="ARBA00022553"/>
    </source>
</evidence>
<feature type="transmembrane region" description="Helical" evidence="8">
    <location>
        <begin position="637"/>
        <end position="659"/>
    </location>
</feature>
<keyword evidence="3" id="KW-0597">Phosphoprotein</keyword>
<dbReference type="PROSITE" id="PS50006">
    <property type="entry name" value="FHA_DOMAIN"/>
    <property type="match status" value="1"/>
</dbReference>
<dbReference type="STRING" id="44010.AWC00_03725"/>
<organism evidence="9 10">
    <name type="scientific">Mycobacterium conspicuum</name>
    <dbReference type="NCBI Taxonomy" id="44010"/>
    <lineage>
        <taxon>Bacteria</taxon>
        <taxon>Bacillati</taxon>
        <taxon>Actinomycetota</taxon>
        <taxon>Actinomycetes</taxon>
        <taxon>Mycobacteriales</taxon>
        <taxon>Mycobacteriaceae</taxon>
        <taxon>Mycobacterium</taxon>
    </lineage>
</organism>
<keyword evidence="6 8" id="KW-0472">Membrane</keyword>
<dbReference type="EMBL" id="AP022613">
    <property type="protein sequence ID" value="BBZ40406.1"/>
    <property type="molecule type" value="Genomic_DNA"/>
</dbReference>
<dbReference type="Gene3D" id="2.60.200.20">
    <property type="match status" value="1"/>
</dbReference>
<dbReference type="SUPFAM" id="SSF49879">
    <property type="entry name" value="SMAD/FHA domain"/>
    <property type="match status" value="1"/>
</dbReference>
<name>A0A1X1TPN8_9MYCO</name>
<evidence type="ECO:0000256" key="5">
    <source>
        <dbReference type="ARBA" id="ARBA00022989"/>
    </source>
</evidence>
<dbReference type="InterPro" id="IPR000253">
    <property type="entry name" value="FHA_dom"/>
</dbReference>
<feature type="region of interest" description="Disordered" evidence="7">
    <location>
        <begin position="176"/>
        <end position="195"/>
    </location>
</feature>
<protein>
    <submittedName>
        <fullName evidence="9">Uncharacterized protein</fullName>
    </submittedName>
</protein>
<comment type="subcellular location">
    <subcellularLocation>
        <location evidence="1">Membrane</location>
        <topology evidence="1">Multi-pass membrane protein</topology>
    </subcellularLocation>
</comment>
<dbReference type="InterPro" id="IPR050352">
    <property type="entry name" value="ABCG_transporters"/>
</dbReference>
<dbReference type="PANTHER" id="PTHR48041:SF139">
    <property type="entry name" value="PROTEIN SCARLET"/>
    <property type="match status" value="1"/>
</dbReference>
<dbReference type="InterPro" id="IPR013525">
    <property type="entry name" value="ABC2_TM"/>
</dbReference>
<feature type="transmembrane region" description="Helical" evidence="8">
    <location>
        <begin position="705"/>
        <end position="726"/>
    </location>
</feature>
<evidence type="ECO:0000256" key="8">
    <source>
        <dbReference type="SAM" id="Phobius"/>
    </source>
</evidence>
<gene>
    <name evidence="9" type="ORF">MCNS_34690</name>
</gene>
<dbReference type="OrthoDB" id="9804819at2"/>
<dbReference type="PANTHER" id="PTHR48041">
    <property type="entry name" value="ABC TRANSPORTER G FAMILY MEMBER 28"/>
    <property type="match status" value="1"/>
</dbReference>
<dbReference type="GO" id="GO:0140359">
    <property type="term" value="F:ABC-type transporter activity"/>
    <property type="evidence" value="ECO:0007669"/>
    <property type="project" value="InterPro"/>
</dbReference>
<evidence type="ECO:0000313" key="10">
    <source>
        <dbReference type="Proteomes" id="UP000467385"/>
    </source>
</evidence>
<evidence type="ECO:0000256" key="4">
    <source>
        <dbReference type="ARBA" id="ARBA00022692"/>
    </source>
</evidence>
<dbReference type="InterPro" id="IPR027417">
    <property type="entry name" value="P-loop_NTPase"/>
</dbReference>
<keyword evidence="4 8" id="KW-0812">Transmembrane</keyword>
<feature type="transmembrane region" description="Helical" evidence="8">
    <location>
        <begin position="484"/>
        <end position="505"/>
    </location>
</feature>
<dbReference type="Pfam" id="PF00005">
    <property type="entry name" value="ABC_tran"/>
    <property type="match status" value="1"/>
</dbReference>
<dbReference type="Gene3D" id="3.40.50.300">
    <property type="entry name" value="P-loop containing nucleotide triphosphate hydrolases"/>
    <property type="match status" value="1"/>
</dbReference>
<dbReference type="Proteomes" id="UP000467385">
    <property type="component" value="Chromosome"/>
</dbReference>
<evidence type="ECO:0000313" key="9">
    <source>
        <dbReference type="EMBL" id="BBZ40406.1"/>
    </source>
</evidence>
<keyword evidence="2" id="KW-0813">Transport</keyword>
<feature type="compositionally biased region" description="Pro residues" evidence="7">
    <location>
        <begin position="138"/>
        <end position="155"/>
    </location>
</feature>
<evidence type="ECO:0000256" key="6">
    <source>
        <dbReference type="ARBA" id="ARBA00023136"/>
    </source>
</evidence>
<dbReference type="InterPro" id="IPR003439">
    <property type="entry name" value="ABC_transporter-like_ATP-bd"/>
</dbReference>
<evidence type="ECO:0000256" key="7">
    <source>
        <dbReference type="SAM" id="MobiDB-lite"/>
    </source>
</evidence>
<dbReference type="GO" id="GO:0016020">
    <property type="term" value="C:membrane"/>
    <property type="evidence" value="ECO:0007669"/>
    <property type="project" value="UniProtKB-SubCell"/>
</dbReference>
<evidence type="ECO:0000256" key="1">
    <source>
        <dbReference type="ARBA" id="ARBA00004141"/>
    </source>
</evidence>
<dbReference type="Pfam" id="PF01061">
    <property type="entry name" value="ABC2_membrane"/>
    <property type="match status" value="1"/>
</dbReference>
<dbReference type="GO" id="GO:0005524">
    <property type="term" value="F:ATP binding"/>
    <property type="evidence" value="ECO:0007669"/>
    <property type="project" value="InterPro"/>
</dbReference>
<proteinExistence type="predicted"/>
<keyword evidence="10" id="KW-1185">Reference proteome</keyword>
<feature type="transmembrane region" description="Helical" evidence="8">
    <location>
        <begin position="609"/>
        <end position="630"/>
    </location>
</feature>
<dbReference type="GO" id="GO:0016887">
    <property type="term" value="F:ATP hydrolysis activity"/>
    <property type="evidence" value="ECO:0007669"/>
    <property type="project" value="InterPro"/>
</dbReference>
<reference evidence="9 10" key="1">
    <citation type="journal article" date="2019" name="Emerg. Microbes Infect.">
        <title>Comprehensive subspecies identification of 175 nontuberculous mycobacteria species based on 7547 genomic profiles.</title>
        <authorList>
            <person name="Matsumoto Y."/>
            <person name="Kinjo T."/>
            <person name="Motooka D."/>
            <person name="Nabeya D."/>
            <person name="Jung N."/>
            <person name="Uechi K."/>
            <person name="Horii T."/>
            <person name="Iida T."/>
            <person name="Fujita J."/>
            <person name="Nakamura S."/>
        </authorList>
    </citation>
    <scope>NUCLEOTIDE SEQUENCE [LARGE SCALE GENOMIC DNA]</scope>
    <source>
        <strain evidence="9 10">JCM 14738</strain>
    </source>
</reference>
<feature type="transmembrane region" description="Helical" evidence="8">
    <location>
        <begin position="568"/>
        <end position="589"/>
    </location>
</feature>
<feature type="transmembrane region" description="Helical" evidence="8">
    <location>
        <begin position="525"/>
        <end position="547"/>
    </location>
</feature>
<evidence type="ECO:0000256" key="2">
    <source>
        <dbReference type="ARBA" id="ARBA00022448"/>
    </source>
</evidence>
<accession>A0A1X1TPN8</accession>